<feature type="compositionally biased region" description="Low complexity" evidence="1">
    <location>
        <begin position="60"/>
        <end position="69"/>
    </location>
</feature>
<dbReference type="EMBL" id="JBHSWW010000217">
    <property type="protein sequence ID" value="MFC6754217.1"/>
    <property type="molecule type" value="Genomic_DNA"/>
</dbReference>
<feature type="compositionally biased region" description="Low complexity" evidence="1">
    <location>
        <begin position="76"/>
        <end position="85"/>
    </location>
</feature>
<gene>
    <name evidence="3" type="ORF">ACFQEU_12200</name>
</gene>
<evidence type="ECO:0000313" key="3">
    <source>
        <dbReference type="EMBL" id="MFC6754217.1"/>
    </source>
</evidence>
<keyword evidence="4" id="KW-1185">Reference proteome</keyword>
<comment type="caution">
    <text evidence="3">The sequence shown here is derived from an EMBL/GenBank/DDBJ whole genome shotgun (WGS) entry which is preliminary data.</text>
</comment>
<keyword evidence="2" id="KW-1133">Transmembrane helix</keyword>
<evidence type="ECO:0000313" key="4">
    <source>
        <dbReference type="Proteomes" id="UP001596442"/>
    </source>
</evidence>
<accession>A0ABD5SGX1</accession>
<feature type="non-terminal residue" evidence="3">
    <location>
        <position position="85"/>
    </location>
</feature>
<proteinExistence type="predicted"/>
<keyword evidence="2" id="KW-0472">Membrane</keyword>
<dbReference type="AlphaFoldDB" id="A0ABD5SGX1"/>
<feature type="region of interest" description="Disordered" evidence="1">
    <location>
        <begin position="55"/>
        <end position="85"/>
    </location>
</feature>
<name>A0ABD5SGX1_9EURY</name>
<feature type="transmembrane region" description="Helical" evidence="2">
    <location>
        <begin position="7"/>
        <end position="26"/>
    </location>
</feature>
<protein>
    <submittedName>
        <fullName evidence="3">Uncharacterized protein</fullName>
    </submittedName>
</protein>
<evidence type="ECO:0000256" key="1">
    <source>
        <dbReference type="SAM" id="MobiDB-lite"/>
    </source>
</evidence>
<dbReference type="RefSeq" id="WP_379782512.1">
    <property type="nucleotide sequence ID" value="NZ_JBHSWW010000217.1"/>
</dbReference>
<evidence type="ECO:0000256" key="2">
    <source>
        <dbReference type="SAM" id="Phobius"/>
    </source>
</evidence>
<sequence length="85" mass="8266">MTGYYDYVLGLIPAALIGITAFLNLVGLSLTMALPVGAGVALVLMGHAMFVRGPLSDADSPPGESGSAPGHPPASNPSSGAAASG</sequence>
<organism evidence="3 4">
    <name type="scientific">Halorubrum tibetense</name>
    <dbReference type="NCBI Taxonomy" id="175631"/>
    <lineage>
        <taxon>Archaea</taxon>
        <taxon>Methanobacteriati</taxon>
        <taxon>Methanobacteriota</taxon>
        <taxon>Stenosarchaea group</taxon>
        <taxon>Halobacteria</taxon>
        <taxon>Halobacteriales</taxon>
        <taxon>Haloferacaceae</taxon>
        <taxon>Halorubrum</taxon>
    </lineage>
</organism>
<dbReference type="Pfam" id="PF26047">
    <property type="entry name" value="DUF8015"/>
    <property type="match status" value="1"/>
</dbReference>
<dbReference type="InterPro" id="IPR058328">
    <property type="entry name" value="DUF8015"/>
</dbReference>
<keyword evidence="2" id="KW-0812">Transmembrane</keyword>
<reference evidence="3 4" key="1">
    <citation type="journal article" date="2019" name="Int. J. Syst. Evol. Microbiol.">
        <title>The Global Catalogue of Microorganisms (GCM) 10K type strain sequencing project: providing services to taxonomists for standard genome sequencing and annotation.</title>
        <authorList>
            <consortium name="The Broad Institute Genomics Platform"/>
            <consortium name="The Broad Institute Genome Sequencing Center for Infectious Disease"/>
            <person name="Wu L."/>
            <person name="Ma J."/>
        </authorList>
    </citation>
    <scope>NUCLEOTIDE SEQUENCE [LARGE SCALE GENOMIC DNA]</scope>
    <source>
        <strain evidence="3 4">CGMCC 1.3239</strain>
    </source>
</reference>
<feature type="transmembrane region" description="Helical" evidence="2">
    <location>
        <begin position="32"/>
        <end position="51"/>
    </location>
</feature>
<dbReference type="Proteomes" id="UP001596442">
    <property type="component" value="Unassembled WGS sequence"/>
</dbReference>